<proteinExistence type="predicted"/>
<dbReference type="Gene3D" id="3.40.30.10">
    <property type="entry name" value="Glutaredoxin"/>
    <property type="match status" value="1"/>
</dbReference>
<keyword evidence="2" id="KW-1185">Reference proteome</keyword>
<sequence>MICLGSSCYSRGNQETLAVIKSYIQQNNLKANLTFKGKLCLGLCNEGPIVVINGEILKEVSPDTIISILEKKLL</sequence>
<dbReference type="PROSITE" id="PS01099">
    <property type="entry name" value="COMPLEX1_24K"/>
    <property type="match status" value="1"/>
</dbReference>
<gene>
    <name evidence="1" type="ORF">SAMN05216323_100115</name>
</gene>
<organism evidence="1 2">
    <name type="scientific">Williamwhitmania taraxaci</name>
    <dbReference type="NCBI Taxonomy" id="1640674"/>
    <lineage>
        <taxon>Bacteria</taxon>
        <taxon>Pseudomonadati</taxon>
        <taxon>Bacteroidota</taxon>
        <taxon>Bacteroidia</taxon>
        <taxon>Bacteroidales</taxon>
        <taxon>Williamwhitmaniaceae</taxon>
        <taxon>Williamwhitmania</taxon>
    </lineage>
</organism>
<dbReference type="InterPro" id="IPR002023">
    <property type="entry name" value="NuoE-like"/>
</dbReference>
<dbReference type="Pfam" id="PF01257">
    <property type="entry name" value="2Fe-2S_thioredx"/>
    <property type="match status" value="1"/>
</dbReference>
<evidence type="ECO:0000313" key="1">
    <source>
        <dbReference type="EMBL" id="SDB81028.1"/>
    </source>
</evidence>
<dbReference type="SUPFAM" id="SSF52833">
    <property type="entry name" value="Thioredoxin-like"/>
    <property type="match status" value="1"/>
</dbReference>
<protein>
    <submittedName>
        <fullName evidence="1">Thioredoxin-like [2Fe-2S] ferredoxin</fullName>
    </submittedName>
</protein>
<reference evidence="1 2" key="1">
    <citation type="submission" date="2016-09" db="EMBL/GenBank/DDBJ databases">
        <authorList>
            <person name="Capua I."/>
            <person name="De Benedictis P."/>
            <person name="Joannis T."/>
            <person name="Lombin L.H."/>
            <person name="Cattoli G."/>
        </authorList>
    </citation>
    <scope>NUCLEOTIDE SEQUENCE [LARGE SCALE GENOMIC DNA]</scope>
    <source>
        <strain evidence="1 2">A7P-90m</strain>
    </source>
</reference>
<dbReference type="AlphaFoldDB" id="A0A1G6GG89"/>
<evidence type="ECO:0000313" key="2">
    <source>
        <dbReference type="Proteomes" id="UP000199452"/>
    </source>
</evidence>
<name>A0A1G6GG89_9BACT</name>
<dbReference type="CDD" id="cd02980">
    <property type="entry name" value="TRX_Fd_family"/>
    <property type="match status" value="1"/>
</dbReference>
<dbReference type="Proteomes" id="UP000199452">
    <property type="component" value="Unassembled WGS sequence"/>
</dbReference>
<dbReference type="GO" id="GO:0016491">
    <property type="term" value="F:oxidoreductase activity"/>
    <property type="evidence" value="ECO:0007669"/>
    <property type="project" value="InterPro"/>
</dbReference>
<dbReference type="InterPro" id="IPR036249">
    <property type="entry name" value="Thioredoxin-like_sf"/>
</dbReference>
<dbReference type="EMBL" id="FMYP01000001">
    <property type="protein sequence ID" value="SDB81028.1"/>
    <property type="molecule type" value="Genomic_DNA"/>
</dbReference>
<accession>A0A1G6GG89</accession>
<dbReference type="STRING" id="1640674.SAMN05216323_100115"/>